<sequence>MNKTQAIILAIGISLAGSAGAFMAKQPSSAIPKEYAATEFSVIANEIRIQMEPGGRYGYVPKIDRPKIEEQLNMMASLLKGVSVIEELSADDRVRLFNAQEQVNGLLLQHDANRLVCEKTRVTGSHRPRTVCMTYAEREAAREDAARTFRVYNRGINPEPNG</sequence>
<dbReference type="KEGG" id="xba:C7S18_16755"/>
<keyword evidence="1" id="KW-0732">Signal</keyword>
<feature type="chain" id="PRO_5015114214" evidence="1">
    <location>
        <begin position="22"/>
        <end position="162"/>
    </location>
</feature>
<gene>
    <name evidence="2" type="ORF">C7S18_16755</name>
</gene>
<evidence type="ECO:0000256" key="1">
    <source>
        <dbReference type="SAM" id="SignalP"/>
    </source>
</evidence>
<proteinExistence type="predicted"/>
<dbReference type="RefSeq" id="WP_106892657.1">
    <property type="nucleotide sequence ID" value="NZ_CP027860.1"/>
</dbReference>
<evidence type="ECO:0000313" key="2">
    <source>
        <dbReference type="EMBL" id="AVP98737.1"/>
    </source>
</evidence>
<reference evidence="2 3" key="2">
    <citation type="submission" date="2018-03" db="EMBL/GenBank/DDBJ databases">
        <authorList>
            <person name="Keele B.F."/>
        </authorList>
    </citation>
    <scope>NUCLEOTIDE SEQUENCE [LARGE SCALE GENOMIC DNA]</scope>
    <source>
        <strain evidence="2 3">D13</strain>
    </source>
</reference>
<dbReference type="AlphaFoldDB" id="A0A2P1PV60"/>
<name>A0A2P1PV60_9GAMM</name>
<evidence type="ECO:0000313" key="3">
    <source>
        <dbReference type="Proteomes" id="UP000241074"/>
    </source>
</evidence>
<feature type="signal peptide" evidence="1">
    <location>
        <begin position="1"/>
        <end position="21"/>
    </location>
</feature>
<reference evidence="2 3" key="1">
    <citation type="submission" date="2018-03" db="EMBL/GenBank/DDBJ databases">
        <title>Ahniella affigens gen. nov., sp. nov., a gammaproteobacterium isolated from sandy soil near a stream.</title>
        <authorList>
            <person name="Ko Y."/>
            <person name="Kim J.-H."/>
        </authorList>
    </citation>
    <scope>NUCLEOTIDE SEQUENCE [LARGE SCALE GENOMIC DNA]</scope>
    <source>
        <strain evidence="2 3">D13</strain>
    </source>
</reference>
<dbReference type="OrthoDB" id="5956489at2"/>
<keyword evidence="3" id="KW-1185">Reference proteome</keyword>
<accession>A0A2P1PV60</accession>
<dbReference type="Proteomes" id="UP000241074">
    <property type="component" value="Chromosome"/>
</dbReference>
<protein>
    <submittedName>
        <fullName evidence="2">Uncharacterized protein</fullName>
    </submittedName>
</protein>
<organism evidence="2 3">
    <name type="scientific">Ahniella affigens</name>
    <dbReference type="NCBI Taxonomy" id="2021234"/>
    <lineage>
        <taxon>Bacteria</taxon>
        <taxon>Pseudomonadati</taxon>
        <taxon>Pseudomonadota</taxon>
        <taxon>Gammaproteobacteria</taxon>
        <taxon>Lysobacterales</taxon>
        <taxon>Rhodanobacteraceae</taxon>
        <taxon>Ahniella</taxon>
    </lineage>
</organism>
<dbReference type="EMBL" id="CP027860">
    <property type="protein sequence ID" value="AVP98737.1"/>
    <property type="molecule type" value="Genomic_DNA"/>
</dbReference>